<evidence type="ECO:0000256" key="1">
    <source>
        <dbReference type="ARBA" id="ARBA00022553"/>
    </source>
</evidence>
<organism evidence="4 5">
    <name type="scientific">Chryseosolibacter indicus</name>
    <dbReference type="NCBI Taxonomy" id="2782351"/>
    <lineage>
        <taxon>Bacteria</taxon>
        <taxon>Pseudomonadati</taxon>
        <taxon>Bacteroidota</taxon>
        <taxon>Cytophagia</taxon>
        <taxon>Cytophagales</taxon>
        <taxon>Chryseotaleaceae</taxon>
        <taxon>Chryseosolibacter</taxon>
    </lineage>
</organism>
<dbReference type="RefSeq" id="WP_254152142.1">
    <property type="nucleotide sequence ID" value="NZ_JAHESD010000004.1"/>
</dbReference>
<dbReference type="PROSITE" id="PS50110">
    <property type="entry name" value="RESPONSE_REGULATORY"/>
    <property type="match status" value="1"/>
</dbReference>
<comment type="caution">
    <text evidence="4">The sequence shown here is derived from an EMBL/GenBank/DDBJ whole genome shotgun (WGS) entry which is preliminary data.</text>
</comment>
<name>A0ABS5VNG7_9BACT</name>
<evidence type="ECO:0000259" key="3">
    <source>
        <dbReference type="PROSITE" id="PS50110"/>
    </source>
</evidence>
<sequence>MNVLIIDDDDEDKELFCEALQIVAPTFNCLTASSCQSAITLLSNTKAIPQFIFIDMHINGVSGIECLKSIKTLEDIHKATIIMYTGVMSPADRDECIALGANEILIKPTSFNLLGRALDLIVNAGNKDDQ</sequence>
<dbReference type="SUPFAM" id="SSF52172">
    <property type="entry name" value="CheY-like"/>
    <property type="match status" value="1"/>
</dbReference>
<dbReference type="Pfam" id="PF00072">
    <property type="entry name" value="Response_reg"/>
    <property type="match status" value="1"/>
</dbReference>
<accession>A0ABS5VNG7</accession>
<proteinExistence type="predicted"/>
<dbReference type="InterPro" id="IPR011006">
    <property type="entry name" value="CheY-like_superfamily"/>
</dbReference>
<dbReference type="PANTHER" id="PTHR44591:SF3">
    <property type="entry name" value="RESPONSE REGULATORY DOMAIN-CONTAINING PROTEIN"/>
    <property type="match status" value="1"/>
</dbReference>
<protein>
    <submittedName>
        <fullName evidence="4">Response regulator</fullName>
    </submittedName>
</protein>
<dbReference type="InterPro" id="IPR001789">
    <property type="entry name" value="Sig_transdc_resp-reg_receiver"/>
</dbReference>
<feature type="modified residue" description="4-aspartylphosphate" evidence="2">
    <location>
        <position position="55"/>
    </location>
</feature>
<gene>
    <name evidence="4" type="ORF">KK060_03385</name>
</gene>
<evidence type="ECO:0000313" key="4">
    <source>
        <dbReference type="EMBL" id="MBT1702304.1"/>
    </source>
</evidence>
<evidence type="ECO:0000313" key="5">
    <source>
        <dbReference type="Proteomes" id="UP000772618"/>
    </source>
</evidence>
<dbReference type="SMART" id="SM00448">
    <property type="entry name" value="REC"/>
    <property type="match status" value="1"/>
</dbReference>
<dbReference type="Proteomes" id="UP000772618">
    <property type="component" value="Unassembled WGS sequence"/>
</dbReference>
<reference evidence="4 5" key="1">
    <citation type="submission" date="2021-05" db="EMBL/GenBank/DDBJ databases">
        <title>A Polyphasic approach of four new species of the genus Ohtaekwangia: Ohtaekwangia histidinii sp. nov., Ohtaekwangia cretensis sp. nov., Ohtaekwangia indiensis sp. nov., Ohtaekwangia reichenbachii sp. nov. from diverse environment.</title>
        <authorList>
            <person name="Octaviana S."/>
        </authorList>
    </citation>
    <scope>NUCLEOTIDE SEQUENCE [LARGE SCALE GENOMIC DNA]</scope>
    <source>
        <strain evidence="4 5">PWU20</strain>
    </source>
</reference>
<feature type="domain" description="Response regulatory" evidence="3">
    <location>
        <begin position="2"/>
        <end position="122"/>
    </location>
</feature>
<dbReference type="Gene3D" id="3.40.50.2300">
    <property type="match status" value="1"/>
</dbReference>
<dbReference type="InterPro" id="IPR050595">
    <property type="entry name" value="Bact_response_regulator"/>
</dbReference>
<evidence type="ECO:0000256" key="2">
    <source>
        <dbReference type="PROSITE-ProRule" id="PRU00169"/>
    </source>
</evidence>
<keyword evidence="5" id="KW-1185">Reference proteome</keyword>
<keyword evidence="1 2" id="KW-0597">Phosphoprotein</keyword>
<dbReference type="EMBL" id="JAHESD010000004">
    <property type="protein sequence ID" value="MBT1702304.1"/>
    <property type="molecule type" value="Genomic_DNA"/>
</dbReference>
<dbReference type="PANTHER" id="PTHR44591">
    <property type="entry name" value="STRESS RESPONSE REGULATOR PROTEIN 1"/>
    <property type="match status" value="1"/>
</dbReference>